<proteinExistence type="predicted"/>
<evidence type="ECO:0000313" key="2">
    <source>
        <dbReference type="Proteomes" id="UP000032811"/>
    </source>
</evidence>
<sequence>MIENYIYLVGQFINTVGQIILFQREELEGYLII</sequence>
<evidence type="ECO:0000313" key="1">
    <source>
        <dbReference type="EMBL" id="CEJ73516.1"/>
    </source>
</evidence>
<keyword evidence="2" id="KW-1185">Reference proteome</keyword>
<name>A0ABM9RN95_PARSO</name>
<reference evidence="1 2" key="1">
    <citation type="submission" date="2014-11" db="EMBL/GenBank/DDBJ databases">
        <authorList>
            <person name="Aslett M.A."/>
            <person name="De Silva N."/>
        </authorList>
    </citation>
    <scope>NUCLEOTIDE SEQUENCE [LARGE SCALE GENOMIC DNA]</scope>
    <source>
        <strain evidence="1 2">ATCC9714</strain>
    </source>
</reference>
<gene>
    <name evidence="1" type="ORF">ATCC9714_14041</name>
</gene>
<dbReference type="Proteomes" id="UP000032811">
    <property type="component" value="Chromosome 1"/>
</dbReference>
<organism evidence="1 2">
    <name type="scientific">Paraclostridium sordellii</name>
    <name type="common">Clostridium sordellii</name>
    <dbReference type="NCBI Taxonomy" id="1505"/>
    <lineage>
        <taxon>Bacteria</taxon>
        <taxon>Bacillati</taxon>
        <taxon>Bacillota</taxon>
        <taxon>Clostridia</taxon>
        <taxon>Peptostreptococcales</taxon>
        <taxon>Peptostreptococcaceae</taxon>
        <taxon>Paraclostridium</taxon>
    </lineage>
</organism>
<protein>
    <submittedName>
        <fullName evidence="1">Uncharacterized protein</fullName>
    </submittedName>
</protein>
<accession>A0ABM9RN95</accession>
<dbReference type="EMBL" id="LN679998">
    <property type="protein sequence ID" value="CEJ73516.1"/>
    <property type="molecule type" value="Genomic_DNA"/>
</dbReference>